<organism evidence="1 2">
    <name type="scientific">Portunus trituberculatus</name>
    <name type="common">Swimming crab</name>
    <name type="synonym">Neptunus trituberculatus</name>
    <dbReference type="NCBI Taxonomy" id="210409"/>
    <lineage>
        <taxon>Eukaryota</taxon>
        <taxon>Metazoa</taxon>
        <taxon>Ecdysozoa</taxon>
        <taxon>Arthropoda</taxon>
        <taxon>Crustacea</taxon>
        <taxon>Multicrustacea</taxon>
        <taxon>Malacostraca</taxon>
        <taxon>Eumalacostraca</taxon>
        <taxon>Eucarida</taxon>
        <taxon>Decapoda</taxon>
        <taxon>Pleocyemata</taxon>
        <taxon>Brachyura</taxon>
        <taxon>Eubrachyura</taxon>
        <taxon>Portunoidea</taxon>
        <taxon>Portunidae</taxon>
        <taxon>Portuninae</taxon>
        <taxon>Portunus</taxon>
    </lineage>
</organism>
<name>A0A5B7E9H8_PORTR</name>
<gene>
    <name evidence="1" type="ORF">E2C01_023982</name>
</gene>
<dbReference type="AlphaFoldDB" id="A0A5B7E9H8"/>
<evidence type="ECO:0000313" key="2">
    <source>
        <dbReference type="Proteomes" id="UP000324222"/>
    </source>
</evidence>
<evidence type="ECO:0000313" key="1">
    <source>
        <dbReference type="EMBL" id="MPC30712.1"/>
    </source>
</evidence>
<sequence length="76" mass="9161">MTELTVQTTYPLSSGLRERSLSRSRSLEGVLDLSRVRLRLRYLERERDLDLSRDRLRSLECERSLVLLRERDRERV</sequence>
<comment type="caution">
    <text evidence="1">The sequence shown here is derived from an EMBL/GenBank/DDBJ whole genome shotgun (WGS) entry which is preliminary data.</text>
</comment>
<dbReference type="EMBL" id="VSRR010002305">
    <property type="protein sequence ID" value="MPC30712.1"/>
    <property type="molecule type" value="Genomic_DNA"/>
</dbReference>
<protein>
    <submittedName>
        <fullName evidence="1">Uncharacterized protein</fullName>
    </submittedName>
</protein>
<dbReference type="Proteomes" id="UP000324222">
    <property type="component" value="Unassembled WGS sequence"/>
</dbReference>
<keyword evidence="2" id="KW-1185">Reference proteome</keyword>
<proteinExistence type="predicted"/>
<reference evidence="1 2" key="1">
    <citation type="submission" date="2019-05" db="EMBL/GenBank/DDBJ databases">
        <title>Another draft genome of Portunus trituberculatus and its Hox gene families provides insights of decapod evolution.</title>
        <authorList>
            <person name="Jeong J.-H."/>
            <person name="Song I."/>
            <person name="Kim S."/>
            <person name="Choi T."/>
            <person name="Kim D."/>
            <person name="Ryu S."/>
            <person name="Kim W."/>
        </authorList>
    </citation>
    <scope>NUCLEOTIDE SEQUENCE [LARGE SCALE GENOMIC DNA]</scope>
    <source>
        <tissue evidence="1">Muscle</tissue>
    </source>
</reference>
<accession>A0A5B7E9H8</accession>